<evidence type="ECO:0000313" key="1">
    <source>
        <dbReference type="EMBL" id="KAI3828345.1"/>
    </source>
</evidence>
<organism evidence="1 2">
    <name type="scientific">Smallanthus sonchifolius</name>
    <dbReference type="NCBI Taxonomy" id="185202"/>
    <lineage>
        <taxon>Eukaryota</taxon>
        <taxon>Viridiplantae</taxon>
        <taxon>Streptophyta</taxon>
        <taxon>Embryophyta</taxon>
        <taxon>Tracheophyta</taxon>
        <taxon>Spermatophyta</taxon>
        <taxon>Magnoliopsida</taxon>
        <taxon>eudicotyledons</taxon>
        <taxon>Gunneridae</taxon>
        <taxon>Pentapetalae</taxon>
        <taxon>asterids</taxon>
        <taxon>campanulids</taxon>
        <taxon>Asterales</taxon>
        <taxon>Asteraceae</taxon>
        <taxon>Asteroideae</taxon>
        <taxon>Heliantheae alliance</taxon>
        <taxon>Millerieae</taxon>
        <taxon>Smallanthus</taxon>
    </lineage>
</organism>
<keyword evidence="2" id="KW-1185">Reference proteome</keyword>
<comment type="caution">
    <text evidence="1">The sequence shown here is derived from an EMBL/GenBank/DDBJ whole genome shotgun (WGS) entry which is preliminary data.</text>
</comment>
<protein>
    <submittedName>
        <fullName evidence="1">Uncharacterized protein</fullName>
    </submittedName>
</protein>
<name>A0ACB9K7S5_9ASTR</name>
<evidence type="ECO:0000313" key="2">
    <source>
        <dbReference type="Proteomes" id="UP001056120"/>
    </source>
</evidence>
<proteinExistence type="predicted"/>
<accession>A0ACB9K7S5</accession>
<dbReference type="Proteomes" id="UP001056120">
    <property type="component" value="Linkage Group LG01"/>
</dbReference>
<sequence>MTITNRRHQQRENRRRLRLRKHSSVLRDAVEKVRRVTEVNNHVKIILLLIETMDLDDVRVSAKDVEDFRFFLKALAASVVRKEAFAELFTGKRVAGDGGVTTVDDSEADFLVDLYKSKKGVTLLSYAVWVRNESLVFEINQTPGDENVEKGRGMGQIQVVESVDCGVY</sequence>
<reference evidence="1 2" key="2">
    <citation type="journal article" date="2022" name="Mol. Ecol. Resour.">
        <title>The genomes of chicory, endive, great burdock and yacon provide insights into Asteraceae paleo-polyploidization history and plant inulin production.</title>
        <authorList>
            <person name="Fan W."/>
            <person name="Wang S."/>
            <person name="Wang H."/>
            <person name="Wang A."/>
            <person name="Jiang F."/>
            <person name="Liu H."/>
            <person name="Zhao H."/>
            <person name="Xu D."/>
            <person name="Zhang Y."/>
        </authorList>
    </citation>
    <scope>NUCLEOTIDE SEQUENCE [LARGE SCALE GENOMIC DNA]</scope>
    <source>
        <strain evidence="2">cv. Yunnan</strain>
        <tissue evidence="1">Leaves</tissue>
    </source>
</reference>
<gene>
    <name evidence="1" type="ORF">L1987_02445</name>
</gene>
<dbReference type="EMBL" id="CM042018">
    <property type="protein sequence ID" value="KAI3828345.1"/>
    <property type="molecule type" value="Genomic_DNA"/>
</dbReference>
<reference evidence="2" key="1">
    <citation type="journal article" date="2022" name="Mol. Ecol. Resour.">
        <title>The genomes of chicory, endive, great burdock and yacon provide insights into Asteraceae palaeo-polyploidization history and plant inulin production.</title>
        <authorList>
            <person name="Fan W."/>
            <person name="Wang S."/>
            <person name="Wang H."/>
            <person name="Wang A."/>
            <person name="Jiang F."/>
            <person name="Liu H."/>
            <person name="Zhao H."/>
            <person name="Xu D."/>
            <person name="Zhang Y."/>
        </authorList>
    </citation>
    <scope>NUCLEOTIDE SEQUENCE [LARGE SCALE GENOMIC DNA]</scope>
    <source>
        <strain evidence="2">cv. Yunnan</strain>
    </source>
</reference>